<dbReference type="InterPro" id="IPR000504">
    <property type="entry name" value="RRM_dom"/>
</dbReference>
<dbReference type="AlphaFoldDB" id="A0AAE0EZJ2"/>
<sequence length="785" mass="84529">MRDRHLARVPEEARAATVAAAICNSTELEVRGDGQAVRRRVALLRLPTQSELVVASLARTVHACPVGTTLDIEDVTRAFAQYGEVAAVRRARCCKRSRGGPGDPANLLPEVLVEFNDEAAASACLKAAEGRSLEIDGRKLTVQTKWDWISTDVDEIHRWEEHVRQARGLENMGDSWDSILRVESPAWADACERCLHGRLTAPHQAPIEVHIVTGMFGSGKSRLIWELAQSLKGCPLAVVRVTPGGAAECEGVDLGGGGRFCEAERLLGVEYSEIVDWSSGCVCCSPRGDFTKIVQKLALRHEAAQNAAGARCDREVPRRLLVELTGLADPALYVRALRVITRVRRCFHVAAVVCLVPEHARAPILLAEVPPPGRSNQVREQVIRAQHLVLWRESTPAPGTEGPSTRAQPSVEEVPPSCPPAALMPTLMELNPSAVRHRWCPAETPGDAARAAPGALAQALLGAGCAIGAGVLRGWTEQQIVDADEPRLPGMLPHDDRHVAFSLVQPGIVVWPKCLSWLRSGVAGHAELASGPPAWHRVKGLVAVEDEFANPASGVPSSEPPTGRFRWAKVDGALGALHWHYLEEPGGASCEDQGMETVRPLGKHCEDPACEVDDALAGNDASDGADRQGAMPVCRLYVIGRSLTKEPLARALREAMVPDGYAWVADVDVDFPLLRSGPLEAAQSVLLLAALPQDEHVSGGNLRFAVVLREACQGGKAATYCAVEVDASDAQIAGGSSSLLLSPGDSPLRLKEEFMTMFQFDKNMMGTRVICDSIYINVRLPLSQY</sequence>
<dbReference type="InterPro" id="IPR051316">
    <property type="entry name" value="Zinc-reg_GTPase_activator"/>
</dbReference>
<dbReference type="GO" id="GO:0005737">
    <property type="term" value="C:cytoplasm"/>
    <property type="evidence" value="ECO:0007669"/>
    <property type="project" value="TreeGrafter"/>
</dbReference>
<dbReference type="PANTHER" id="PTHR13748">
    <property type="entry name" value="COBW-RELATED"/>
    <property type="match status" value="1"/>
</dbReference>
<dbReference type="PANTHER" id="PTHR13748:SF62">
    <property type="entry name" value="COBW DOMAIN-CONTAINING PROTEIN"/>
    <property type="match status" value="1"/>
</dbReference>
<accession>A0AAE0EZJ2</accession>
<dbReference type="InterPro" id="IPR027417">
    <property type="entry name" value="P-loop_NTPase"/>
</dbReference>
<dbReference type="GO" id="GO:0003723">
    <property type="term" value="F:RNA binding"/>
    <property type="evidence" value="ECO:0007669"/>
    <property type="project" value="UniProtKB-UniRule"/>
</dbReference>
<dbReference type="Proteomes" id="UP001190700">
    <property type="component" value="Unassembled WGS sequence"/>
</dbReference>
<dbReference type="InterPro" id="IPR035979">
    <property type="entry name" value="RBD_domain_sf"/>
</dbReference>
<organism evidence="4 5">
    <name type="scientific">Cymbomonas tetramitiformis</name>
    <dbReference type="NCBI Taxonomy" id="36881"/>
    <lineage>
        <taxon>Eukaryota</taxon>
        <taxon>Viridiplantae</taxon>
        <taxon>Chlorophyta</taxon>
        <taxon>Pyramimonadophyceae</taxon>
        <taxon>Pyramimonadales</taxon>
        <taxon>Pyramimonadaceae</taxon>
        <taxon>Cymbomonas</taxon>
    </lineage>
</organism>
<keyword evidence="5" id="KW-1185">Reference proteome</keyword>
<dbReference type="PROSITE" id="PS50102">
    <property type="entry name" value="RRM"/>
    <property type="match status" value="1"/>
</dbReference>
<dbReference type="Gene3D" id="3.30.70.330">
    <property type="match status" value="1"/>
</dbReference>
<dbReference type="EMBL" id="LGRX02030237">
    <property type="protein sequence ID" value="KAK3245947.1"/>
    <property type="molecule type" value="Genomic_DNA"/>
</dbReference>
<evidence type="ECO:0000256" key="1">
    <source>
        <dbReference type="PROSITE-ProRule" id="PRU00176"/>
    </source>
</evidence>
<dbReference type="SUPFAM" id="SSF52540">
    <property type="entry name" value="P-loop containing nucleoside triphosphate hydrolases"/>
    <property type="match status" value="1"/>
</dbReference>
<feature type="region of interest" description="Disordered" evidence="2">
    <location>
        <begin position="393"/>
        <end position="416"/>
    </location>
</feature>
<dbReference type="Gene3D" id="3.40.50.300">
    <property type="entry name" value="P-loop containing nucleotide triphosphate hydrolases"/>
    <property type="match status" value="1"/>
</dbReference>
<dbReference type="InterPro" id="IPR012677">
    <property type="entry name" value="Nucleotide-bd_a/b_plait_sf"/>
</dbReference>
<feature type="domain" description="RRM" evidence="3">
    <location>
        <begin position="50"/>
        <end position="147"/>
    </location>
</feature>
<name>A0AAE0EZJ2_9CHLO</name>
<comment type="caution">
    <text evidence="4">The sequence shown here is derived from an EMBL/GenBank/DDBJ whole genome shotgun (WGS) entry which is preliminary data.</text>
</comment>
<protein>
    <recommendedName>
        <fullName evidence="3">RRM domain-containing protein</fullName>
    </recommendedName>
</protein>
<gene>
    <name evidence="4" type="ORF">CYMTET_44501</name>
</gene>
<reference evidence="4 5" key="1">
    <citation type="journal article" date="2015" name="Genome Biol. Evol.">
        <title>Comparative Genomics of a Bacterivorous Green Alga Reveals Evolutionary Causalities and Consequences of Phago-Mixotrophic Mode of Nutrition.</title>
        <authorList>
            <person name="Burns J.A."/>
            <person name="Paasch A."/>
            <person name="Narechania A."/>
            <person name="Kim E."/>
        </authorList>
    </citation>
    <scope>NUCLEOTIDE SEQUENCE [LARGE SCALE GENOMIC DNA]</scope>
    <source>
        <strain evidence="4 5">PLY_AMNH</strain>
    </source>
</reference>
<evidence type="ECO:0000256" key="2">
    <source>
        <dbReference type="SAM" id="MobiDB-lite"/>
    </source>
</evidence>
<dbReference type="SUPFAM" id="SSF54928">
    <property type="entry name" value="RNA-binding domain, RBD"/>
    <property type="match status" value="1"/>
</dbReference>
<dbReference type="Pfam" id="PF02492">
    <property type="entry name" value="cobW"/>
    <property type="match status" value="1"/>
</dbReference>
<evidence type="ECO:0000313" key="4">
    <source>
        <dbReference type="EMBL" id="KAK3245947.1"/>
    </source>
</evidence>
<evidence type="ECO:0000313" key="5">
    <source>
        <dbReference type="Proteomes" id="UP001190700"/>
    </source>
</evidence>
<proteinExistence type="predicted"/>
<keyword evidence="1" id="KW-0694">RNA-binding</keyword>
<dbReference type="InterPro" id="IPR003495">
    <property type="entry name" value="CobW/HypB/UreG_nucleotide-bd"/>
</dbReference>
<evidence type="ECO:0000259" key="3">
    <source>
        <dbReference type="PROSITE" id="PS50102"/>
    </source>
</evidence>